<evidence type="ECO:0000313" key="3">
    <source>
        <dbReference type="Proteomes" id="UP001221142"/>
    </source>
</evidence>
<comment type="caution">
    <text evidence="2">The sequence shown here is derived from an EMBL/GenBank/DDBJ whole genome shotgun (WGS) entry which is preliminary data.</text>
</comment>
<sequence>FDDCGLVIQAENTRFRVSRDFLAAHSAVFQDMLSIPVPADAETREGCPVVRLPDNIADVIVLLKALLYYESHGFFEPPPAQTSFQIIVGVLRMSHKYEVDALRKRALAHLSALHPTTLHDWEYMDDDSCEWLQKVLDEEGGIPLIILARQLSLDWILPAAFYRVCKHAQADRIIQDPNMHTEDKIHCVSAARVFETRDNAWVLDFLWSPTHIDGCAAARVCPKLRLERRRDAEERRAVWLKVPVKLPLDIWAGMIGMTCIGARESGIHQAAKQRFWNSLPSQFGLPSWVDLEALKAEAFQ</sequence>
<dbReference type="Proteomes" id="UP001221142">
    <property type="component" value="Unassembled WGS sequence"/>
</dbReference>
<name>A0AAD7B6H7_9AGAR</name>
<accession>A0AAD7B6H7</accession>
<dbReference type="AlphaFoldDB" id="A0AAD7B6H7"/>
<dbReference type="Gene3D" id="3.30.710.10">
    <property type="entry name" value="Potassium Channel Kv1.1, Chain A"/>
    <property type="match status" value="1"/>
</dbReference>
<dbReference type="InterPro" id="IPR011333">
    <property type="entry name" value="SKP1/BTB/POZ_sf"/>
</dbReference>
<dbReference type="SMART" id="SM00225">
    <property type="entry name" value="BTB"/>
    <property type="match status" value="1"/>
</dbReference>
<dbReference type="EMBL" id="JARKIF010000033">
    <property type="protein sequence ID" value="KAJ7611204.1"/>
    <property type="molecule type" value="Genomic_DNA"/>
</dbReference>
<dbReference type="InterPro" id="IPR000210">
    <property type="entry name" value="BTB/POZ_dom"/>
</dbReference>
<feature type="domain" description="BTB" evidence="1">
    <location>
        <begin position="4"/>
        <end position="114"/>
    </location>
</feature>
<evidence type="ECO:0000259" key="1">
    <source>
        <dbReference type="SMART" id="SM00225"/>
    </source>
</evidence>
<organism evidence="2 3">
    <name type="scientific">Roridomyces roridus</name>
    <dbReference type="NCBI Taxonomy" id="1738132"/>
    <lineage>
        <taxon>Eukaryota</taxon>
        <taxon>Fungi</taxon>
        <taxon>Dikarya</taxon>
        <taxon>Basidiomycota</taxon>
        <taxon>Agaricomycotina</taxon>
        <taxon>Agaricomycetes</taxon>
        <taxon>Agaricomycetidae</taxon>
        <taxon>Agaricales</taxon>
        <taxon>Marasmiineae</taxon>
        <taxon>Mycenaceae</taxon>
        <taxon>Roridomyces</taxon>
    </lineage>
</organism>
<dbReference type="SUPFAM" id="SSF54695">
    <property type="entry name" value="POZ domain"/>
    <property type="match status" value="1"/>
</dbReference>
<protein>
    <recommendedName>
        <fullName evidence="1">BTB domain-containing protein</fullName>
    </recommendedName>
</protein>
<evidence type="ECO:0000313" key="2">
    <source>
        <dbReference type="EMBL" id="KAJ7611204.1"/>
    </source>
</evidence>
<reference evidence="2" key="1">
    <citation type="submission" date="2023-03" db="EMBL/GenBank/DDBJ databases">
        <title>Massive genome expansion in bonnet fungi (Mycena s.s.) driven by repeated elements and novel gene families across ecological guilds.</title>
        <authorList>
            <consortium name="Lawrence Berkeley National Laboratory"/>
            <person name="Harder C.B."/>
            <person name="Miyauchi S."/>
            <person name="Viragh M."/>
            <person name="Kuo A."/>
            <person name="Thoen E."/>
            <person name="Andreopoulos B."/>
            <person name="Lu D."/>
            <person name="Skrede I."/>
            <person name="Drula E."/>
            <person name="Henrissat B."/>
            <person name="Morin E."/>
            <person name="Kohler A."/>
            <person name="Barry K."/>
            <person name="LaButti K."/>
            <person name="Morin E."/>
            <person name="Salamov A."/>
            <person name="Lipzen A."/>
            <person name="Mereny Z."/>
            <person name="Hegedus B."/>
            <person name="Baldrian P."/>
            <person name="Stursova M."/>
            <person name="Weitz H."/>
            <person name="Taylor A."/>
            <person name="Grigoriev I.V."/>
            <person name="Nagy L.G."/>
            <person name="Martin F."/>
            <person name="Kauserud H."/>
        </authorList>
    </citation>
    <scope>NUCLEOTIDE SEQUENCE</scope>
    <source>
        <strain evidence="2">9284</strain>
    </source>
</reference>
<feature type="non-terminal residue" evidence="2">
    <location>
        <position position="1"/>
    </location>
</feature>
<proteinExistence type="predicted"/>
<dbReference type="Pfam" id="PF00651">
    <property type="entry name" value="BTB"/>
    <property type="match status" value="1"/>
</dbReference>
<gene>
    <name evidence="2" type="ORF">FB45DRAFT_760590</name>
</gene>
<keyword evidence="3" id="KW-1185">Reference proteome</keyword>